<dbReference type="PANTHER" id="PTHR33116">
    <property type="entry name" value="REVERSE TRANSCRIPTASE ZINC-BINDING DOMAIN-CONTAINING PROTEIN-RELATED-RELATED"/>
    <property type="match status" value="1"/>
</dbReference>
<dbReference type="Pfam" id="PF13966">
    <property type="entry name" value="zf-RVT"/>
    <property type="match status" value="1"/>
</dbReference>
<dbReference type="InterPro" id="IPR012337">
    <property type="entry name" value="RNaseH-like_sf"/>
</dbReference>
<name>A0A6D2IRF3_9BRAS</name>
<evidence type="ECO:0000313" key="3">
    <source>
        <dbReference type="Proteomes" id="UP000467841"/>
    </source>
</evidence>
<proteinExistence type="predicted"/>
<dbReference type="CDD" id="cd06222">
    <property type="entry name" value="RNase_H_like"/>
    <property type="match status" value="1"/>
</dbReference>
<protein>
    <recommendedName>
        <fullName evidence="1">RNase H type-1 domain-containing protein</fullName>
    </recommendedName>
</protein>
<dbReference type="Pfam" id="PF13456">
    <property type="entry name" value="RVT_3"/>
    <property type="match status" value="1"/>
</dbReference>
<dbReference type="OrthoDB" id="1420211at2759"/>
<accession>A0A6D2IRF3</accession>
<dbReference type="PROSITE" id="PS50879">
    <property type="entry name" value="RNASE_H_1"/>
    <property type="match status" value="1"/>
</dbReference>
<evidence type="ECO:0000259" key="1">
    <source>
        <dbReference type="PROSITE" id="PS50879"/>
    </source>
</evidence>
<dbReference type="InterPro" id="IPR026960">
    <property type="entry name" value="RVT-Znf"/>
</dbReference>
<dbReference type="GO" id="GO:0003676">
    <property type="term" value="F:nucleic acid binding"/>
    <property type="evidence" value="ECO:0007669"/>
    <property type="project" value="InterPro"/>
</dbReference>
<dbReference type="Proteomes" id="UP000467841">
    <property type="component" value="Unassembled WGS sequence"/>
</dbReference>
<dbReference type="InterPro" id="IPR044730">
    <property type="entry name" value="RNase_H-like_dom_plant"/>
</dbReference>
<evidence type="ECO:0000313" key="2">
    <source>
        <dbReference type="EMBL" id="CAA7030525.1"/>
    </source>
</evidence>
<organism evidence="2 3">
    <name type="scientific">Microthlaspi erraticum</name>
    <dbReference type="NCBI Taxonomy" id="1685480"/>
    <lineage>
        <taxon>Eukaryota</taxon>
        <taxon>Viridiplantae</taxon>
        <taxon>Streptophyta</taxon>
        <taxon>Embryophyta</taxon>
        <taxon>Tracheophyta</taxon>
        <taxon>Spermatophyta</taxon>
        <taxon>Magnoliopsida</taxon>
        <taxon>eudicotyledons</taxon>
        <taxon>Gunneridae</taxon>
        <taxon>Pentapetalae</taxon>
        <taxon>rosids</taxon>
        <taxon>malvids</taxon>
        <taxon>Brassicales</taxon>
        <taxon>Brassicaceae</taxon>
        <taxon>Coluteocarpeae</taxon>
        <taxon>Microthlaspi</taxon>
    </lineage>
</organism>
<dbReference type="Gene3D" id="3.30.420.10">
    <property type="entry name" value="Ribonuclease H-like superfamily/Ribonuclease H"/>
    <property type="match status" value="1"/>
</dbReference>
<reference evidence="2" key="1">
    <citation type="submission" date="2020-01" db="EMBL/GenBank/DDBJ databases">
        <authorList>
            <person name="Mishra B."/>
        </authorList>
    </citation>
    <scope>NUCLEOTIDE SEQUENCE [LARGE SCALE GENOMIC DNA]</scope>
</reference>
<feature type="domain" description="RNase H type-1" evidence="1">
    <location>
        <begin position="477"/>
        <end position="607"/>
    </location>
</feature>
<dbReference type="SUPFAM" id="SSF53098">
    <property type="entry name" value="Ribonuclease H-like"/>
    <property type="match status" value="1"/>
</dbReference>
<dbReference type="InterPro" id="IPR036397">
    <property type="entry name" value="RNaseH_sf"/>
</dbReference>
<comment type="caution">
    <text evidence="2">The sequence shown here is derived from an EMBL/GenBank/DDBJ whole genome shotgun (WGS) entry which is preliminary data.</text>
</comment>
<dbReference type="AlphaFoldDB" id="A0A6D2IRF3"/>
<dbReference type="InterPro" id="IPR002156">
    <property type="entry name" value="RNaseH_domain"/>
</dbReference>
<gene>
    <name evidence="2" type="ORF">MERR_LOCUS17760</name>
</gene>
<dbReference type="EMBL" id="CACVBM020001096">
    <property type="protein sequence ID" value="CAA7030525.1"/>
    <property type="molecule type" value="Genomic_DNA"/>
</dbReference>
<dbReference type="PANTHER" id="PTHR33116:SF78">
    <property type="entry name" value="OS12G0587133 PROTEIN"/>
    <property type="match status" value="1"/>
</dbReference>
<keyword evidence="3" id="KW-1185">Reference proteome</keyword>
<dbReference type="GO" id="GO:0004523">
    <property type="term" value="F:RNA-DNA hybrid ribonuclease activity"/>
    <property type="evidence" value="ECO:0007669"/>
    <property type="project" value="InterPro"/>
</dbReference>
<sequence length="641" mass="72700">MGKMISDESGINATRELGKYLGMPVLQRRINKDTFGDVLEKVSSRLAGWKGKLLSFAGRITLTKAVLSSIPVHTMSTALLPQSTLNRLDKTSRSFIWGDTADQRRQHLLSWDRVCVPKSEGGLGIRRAQEMNIALIAKLGWRLLNDAASLWARVLRSKYKVKDVKDAAWFKKGGNYSSTWRGVLRGMRDVVIPGMSWVIGSGHTTSFWRDKWLLGEPLLAVRTTEVPETMVEARVCDLWQSGLGWKWHLIEPHVSGDTKLRLAALVVDEISGARDRFSWGYTQDGEFSVKSAYDFLTADGRPRQNSHGMFMRAWQATVPERIRVFLWLVMNQAIMTNAERARSHLCDTSLCQVCKCGEKSIIHILRDCPAMEGIWRRIVPIRKRREFFEAPLLSWLYNNLGGELVLSDYKWSTLFAIAVWWGWKWRCENVFDSNRKCRDRVKFVKDMAKEIAKAHARDHSGCRGQRIEREIRWEYPIQDWWKVNTDGASRGNPGLATAGDVLRDANGAWVGGFALNIGICSAPLAELWGVYYGLNLAWERRVPRLILEVDSEVVVKILHAGINDAHPLSFLARLCYGFFSSDWIVRIKNTYREANQVADGLANYAFSLPLGFHLFTSATSEISGLLLEDVNGSSQIRFVNA</sequence>